<gene>
    <name evidence="2" type="ORF">CEXT_671441</name>
</gene>
<feature type="chain" id="PRO_5043820036" evidence="1">
    <location>
        <begin position="17"/>
        <end position="82"/>
    </location>
</feature>
<keyword evidence="1" id="KW-0732">Signal</keyword>
<keyword evidence="3" id="KW-1185">Reference proteome</keyword>
<organism evidence="2 3">
    <name type="scientific">Caerostris extrusa</name>
    <name type="common">Bark spider</name>
    <name type="synonym">Caerostris bankana</name>
    <dbReference type="NCBI Taxonomy" id="172846"/>
    <lineage>
        <taxon>Eukaryota</taxon>
        <taxon>Metazoa</taxon>
        <taxon>Ecdysozoa</taxon>
        <taxon>Arthropoda</taxon>
        <taxon>Chelicerata</taxon>
        <taxon>Arachnida</taxon>
        <taxon>Araneae</taxon>
        <taxon>Araneomorphae</taxon>
        <taxon>Entelegynae</taxon>
        <taxon>Araneoidea</taxon>
        <taxon>Araneidae</taxon>
        <taxon>Caerostris</taxon>
    </lineage>
</organism>
<sequence>MILVCEALAILHLVLSHPVSQNFIQADMLHSLGLNRCDQIQNPTRYALPYSGLSYKNAEIGIEMAMVPLSPADFAKIGIWRD</sequence>
<evidence type="ECO:0000313" key="3">
    <source>
        <dbReference type="Proteomes" id="UP001054945"/>
    </source>
</evidence>
<protein>
    <submittedName>
        <fullName evidence="2">Uncharacterized protein</fullName>
    </submittedName>
</protein>
<reference evidence="2 3" key="1">
    <citation type="submission" date="2021-06" db="EMBL/GenBank/DDBJ databases">
        <title>Caerostris extrusa draft genome.</title>
        <authorList>
            <person name="Kono N."/>
            <person name="Arakawa K."/>
        </authorList>
    </citation>
    <scope>NUCLEOTIDE SEQUENCE [LARGE SCALE GENOMIC DNA]</scope>
</reference>
<feature type="signal peptide" evidence="1">
    <location>
        <begin position="1"/>
        <end position="16"/>
    </location>
</feature>
<comment type="caution">
    <text evidence="2">The sequence shown here is derived from an EMBL/GenBank/DDBJ whole genome shotgun (WGS) entry which is preliminary data.</text>
</comment>
<evidence type="ECO:0000313" key="2">
    <source>
        <dbReference type="EMBL" id="GIX82849.1"/>
    </source>
</evidence>
<dbReference type="EMBL" id="BPLR01020816">
    <property type="protein sequence ID" value="GIX82849.1"/>
    <property type="molecule type" value="Genomic_DNA"/>
</dbReference>
<dbReference type="Proteomes" id="UP001054945">
    <property type="component" value="Unassembled WGS sequence"/>
</dbReference>
<dbReference type="AlphaFoldDB" id="A0AAV4NER1"/>
<name>A0AAV4NER1_CAEEX</name>
<accession>A0AAV4NER1</accession>
<evidence type="ECO:0000256" key="1">
    <source>
        <dbReference type="SAM" id="SignalP"/>
    </source>
</evidence>
<proteinExistence type="predicted"/>